<proteinExistence type="predicted"/>
<evidence type="ECO:0000256" key="1">
    <source>
        <dbReference type="SAM" id="MobiDB-lite"/>
    </source>
</evidence>
<comment type="caution">
    <text evidence="4">The sequence shown here is derived from an EMBL/GenBank/DDBJ whole genome shotgun (WGS) entry which is preliminary data.</text>
</comment>
<dbReference type="PANTHER" id="PTHR30461">
    <property type="entry name" value="DNA-INVERTASE FROM LAMBDOID PROPHAGE"/>
    <property type="match status" value="1"/>
</dbReference>
<dbReference type="Proteomes" id="UP000824132">
    <property type="component" value="Unassembled WGS sequence"/>
</dbReference>
<dbReference type="CDD" id="cd00338">
    <property type="entry name" value="Ser_Recombinase"/>
    <property type="match status" value="1"/>
</dbReference>
<dbReference type="InterPro" id="IPR050639">
    <property type="entry name" value="SSR_resolvase"/>
</dbReference>
<feature type="domain" description="Resolvase/invertase-type recombinase catalytic" evidence="2">
    <location>
        <begin position="2"/>
        <end position="146"/>
    </location>
</feature>
<evidence type="ECO:0000259" key="3">
    <source>
        <dbReference type="PROSITE" id="PS51737"/>
    </source>
</evidence>
<dbReference type="GO" id="GO:0000150">
    <property type="term" value="F:DNA strand exchange activity"/>
    <property type="evidence" value="ECO:0007669"/>
    <property type="project" value="InterPro"/>
</dbReference>
<dbReference type="SUPFAM" id="SSF53041">
    <property type="entry name" value="Resolvase-like"/>
    <property type="match status" value="1"/>
</dbReference>
<dbReference type="PROSITE" id="PS51737">
    <property type="entry name" value="RECOMBINASE_DNA_BIND"/>
    <property type="match status" value="1"/>
</dbReference>
<dbReference type="InterPro" id="IPR036162">
    <property type="entry name" value="Resolvase-like_N_sf"/>
</dbReference>
<feature type="compositionally biased region" description="Basic and acidic residues" evidence="1">
    <location>
        <begin position="571"/>
        <end position="580"/>
    </location>
</feature>
<dbReference type="Gene3D" id="3.90.1750.20">
    <property type="entry name" value="Putative Large Serine Recombinase, Chain B, Domain 2"/>
    <property type="match status" value="1"/>
</dbReference>
<feature type="domain" description="Recombinase" evidence="3">
    <location>
        <begin position="154"/>
        <end position="259"/>
    </location>
</feature>
<dbReference type="InterPro" id="IPR006119">
    <property type="entry name" value="Resolv_N"/>
</dbReference>
<reference evidence="4" key="2">
    <citation type="submission" date="2021-04" db="EMBL/GenBank/DDBJ databases">
        <authorList>
            <person name="Gilroy R."/>
        </authorList>
    </citation>
    <scope>NUCLEOTIDE SEQUENCE</scope>
    <source>
        <strain evidence="4">CHK187-5294</strain>
    </source>
</reference>
<dbReference type="Gene3D" id="3.40.50.1390">
    <property type="entry name" value="Resolvase, N-terminal catalytic domain"/>
    <property type="match status" value="1"/>
</dbReference>
<feature type="compositionally biased region" description="Basic residues" evidence="1">
    <location>
        <begin position="581"/>
        <end position="597"/>
    </location>
</feature>
<accession>A0A9D2A8E5</accession>
<gene>
    <name evidence="4" type="ORF">H9727_01195</name>
</gene>
<dbReference type="Pfam" id="PF00239">
    <property type="entry name" value="Resolvase"/>
    <property type="match status" value="1"/>
</dbReference>
<dbReference type="SMART" id="SM00857">
    <property type="entry name" value="Resolvase"/>
    <property type="match status" value="1"/>
</dbReference>
<dbReference type="AlphaFoldDB" id="A0A9D2A8E5"/>
<feature type="region of interest" description="Disordered" evidence="1">
    <location>
        <begin position="571"/>
        <end position="608"/>
    </location>
</feature>
<dbReference type="Pfam" id="PF13408">
    <property type="entry name" value="Zn_ribbon_recom"/>
    <property type="match status" value="1"/>
</dbReference>
<evidence type="ECO:0000313" key="5">
    <source>
        <dbReference type="Proteomes" id="UP000824132"/>
    </source>
</evidence>
<protein>
    <submittedName>
        <fullName evidence="4">Recombinase family protein</fullName>
    </submittedName>
</protein>
<dbReference type="InterPro" id="IPR038109">
    <property type="entry name" value="DNA_bind_recomb_sf"/>
</dbReference>
<dbReference type="EMBL" id="DXCL01000009">
    <property type="protein sequence ID" value="HIZ02882.1"/>
    <property type="molecule type" value="Genomic_DNA"/>
</dbReference>
<reference evidence="4" key="1">
    <citation type="journal article" date="2021" name="PeerJ">
        <title>Extensive microbial diversity within the chicken gut microbiome revealed by metagenomics and culture.</title>
        <authorList>
            <person name="Gilroy R."/>
            <person name="Ravi A."/>
            <person name="Getino M."/>
            <person name="Pursley I."/>
            <person name="Horton D.L."/>
            <person name="Alikhan N.F."/>
            <person name="Baker D."/>
            <person name="Gharbi K."/>
            <person name="Hall N."/>
            <person name="Watson M."/>
            <person name="Adriaenssens E.M."/>
            <person name="Foster-Nyarko E."/>
            <person name="Jarju S."/>
            <person name="Secka A."/>
            <person name="Antonio M."/>
            <person name="Oren A."/>
            <person name="Chaudhuri R.R."/>
            <person name="La Ragione R."/>
            <person name="Hildebrand F."/>
            <person name="Pallen M.J."/>
        </authorList>
    </citation>
    <scope>NUCLEOTIDE SEQUENCE</scope>
    <source>
        <strain evidence="4">CHK187-5294</strain>
    </source>
</reference>
<organism evidence="4 5">
    <name type="scientific">Candidatus Borkfalkia avistercoris</name>
    <dbReference type="NCBI Taxonomy" id="2838504"/>
    <lineage>
        <taxon>Bacteria</taxon>
        <taxon>Bacillati</taxon>
        <taxon>Bacillota</taxon>
        <taxon>Clostridia</taxon>
        <taxon>Christensenellales</taxon>
        <taxon>Christensenellaceae</taxon>
        <taxon>Candidatus Borkfalkia</taxon>
    </lineage>
</organism>
<evidence type="ECO:0000313" key="4">
    <source>
        <dbReference type="EMBL" id="HIZ02882.1"/>
    </source>
</evidence>
<dbReference type="PROSITE" id="PS51736">
    <property type="entry name" value="RECOMBINASES_3"/>
    <property type="match status" value="1"/>
</dbReference>
<dbReference type="GO" id="GO:0003677">
    <property type="term" value="F:DNA binding"/>
    <property type="evidence" value="ECO:0007669"/>
    <property type="project" value="InterPro"/>
</dbReference>
<evidence type="ECO:0000259" key="2">
    <source>
        <dbReference type="PROSITE" id="PS51736"/>
    </source>
</evidence>
<dbReference type="Pfam" id="PF07508">
    <property type="entry name" value="Recombinase"/>
    <property type="match status" value="1"/>
</dbReference>
<dbReference type="InterPro" id="IPR011109">
    <property type="entry name" value="DNA_bind_recombinase_dom"/>
</dbReference>
<dbReference type="InterPro" id="IPR025827">
    <property type="entry name" value="Zn_ribbon_recom_dom"/>
</dbReference>
<name>A0A9D2A8E5_9FIRM</name>
<sequence length="628" mass="72723">MKAVIYARYSSDNQTEASIEGQLRECMEYAERTRIDVIGNYIDRALTAKTDNRPEFQRMIKDSYKHAFDIIIVWKLDRFSRNRYDSAYYKALLKKNGVKVVSAKETIAEGSEGILLEAVLEGYAEFYSAELSEKVVRGMTENVLKGRNNGGQVTFGYEIDDDMYFHPHPTTAPIVEEIFTMYDDGKTIKQIVDYLEEKNIKTIRGGKMTINIVQRMLSNRRYIGEYKFRDTVIPDGIPALVNKDLFERVQQKLAKNKKAPARRKAEDDYLLTLKLFCGKCGAHMFGESGMGTSKVYRYYKCAKTKKVHLCDKKPVRKEWMEDLAVKKALEILNNEDLISVLVERIYALQGEENPRIPRLKEQLADIEKRIGNIMSAIEQGIITDTTKDRLSQLETQKKEIEITLLQERIKKPFLTKEQIQFGIERYKKLDLSTLEGKRRLIEAFINAIYVYDDKIVFTFNYKDGTQTVSMSELTTMTATGDNSDMNCIGAPQKATDKSPWLFVARQKQARVGCRLRQAIRAGVPCPIGAKLLRARWFCPRFLFVEQRERGRVLCAALYICFGVQTDHNDRDLKKSHADKNAHRRIRERGKKNGKGKRQKEDRYIAQKQQGDIFDVDDFRERDPLFRVY</sequence>
<dbReference type="PANTHER" id="PTHR30461:SF23">
    <property type="entry name" value="DNA RECOMBINASE-RELATED"/>
    <property type="match status" value="1"/>
</dbReference>